<evidence type="ECO:0000313" key="2">
    <source>
        <dbReference type="EMBL" id="SFB82967.1"/>
    </source>
</evidence>
<keyword evidence="1" id="KW-0175">Coiled coil</keyword>
<dbReference type="EMBL" id="FOLG01000001">
    <property type="protein sequence ID" value="SFB82967.1"/>
    <property type="molecule type" value="Genomic_DNA"/>
</dbReference>
<dbReference type="STRING" id="441112.SAMN04488094_101676"/>
<sequence length="741" mass="80894">MFDTTDRIAQGATLLVNIAAAAADPSGLVAAQSATGGYFALRGMFRHKIKGAEDRIRQVSNALNARLTAPTFHTPAGADAHLPEMLLDALPTPEDIAAAGLDPDALVASMCARFKREGVRSDFQPYELIECFGNWVRPEIEGLLNDSDFVTSTAPSLFRTLFAEQQSQRKILDEVERQYGSLAKALGALENARRDQLEAIAVRFEIERAFELSEHDLRQVLMQKAEEYRTYRAQIDALDERVAAISNLKGAAQGAAERLDFDEVETLLARVDAVETEIAAETKEARARNALLRGQVEDAYRLLCAAADSFGSLDPLEPARRRIFRYNLILWDHGRRYGGAGLARAAEMLRPVLTGSLRRADTWLWVSGQGNLANAMQDLGSRTAGATGARSVAEAVMAYRAILRVYPESSQPLVWARTQNNLAIALLELSHRTRGVESVELLAESVDAHRAALRVYAEQDHPLERAITQSKLANALAEQYNRTGDPDNEGLLVLAAQASCAALRVLTEHDNPAEWAAAQNSLGNALAGHGTSTGGQKGASLLAEAVEAYRATLRVYTEASNPVAWAGTQNNLGNALSQLGHLTVGAAGLDPLDEAVQACRAALRVRTEHDLPRHWAETQGNLANALKEQGRRMYGEPGVDRIAEAVDAYRATLRFYTEEDFPVNWAKTHDNMALAEAAIAEHNATTSRKAHVKAALDHVETALRVFDPTTTPHYYNDADTLREQLSAWLARLEGQDGMELP</sequence>
<dbReference type="Proteomes" id="UP000198728">
    <property type="component" value="Unassembled WGS sequence"/>
</dbReference>
<gene>
    <name evidence="2" type="ORF">SAMN04488094_101676</name>
</gene>
<feature type="coiled-coil region" evidence="1">
    <location>
        <begin position="221"/>
        <end position="284"/>
    </location>
</feature>
<dbReference type="AlphaFoldDB" id="A0A1I1E7B7"/>
<name>A0A1I1E7B7_9RHOB</name>
<reference evidence="2 3" key="1">
    <citation type="submission" date="2016-10" db="EMBL/GenBank/DDBJ databases">
        <authorList>
            <person name="de Groot N.N."/>
        </authorList>
    </citation>
    <scope>NUCLEOTIDE SEQUENCE [LARGE SCALE GENOMIC DNA]</scope>
    <source>
        <strain evidence="2 3">DSM 19548</strain>
    </source>
</reference>
<keyword evidence="3" id="KW-1185">Reference proteome</keyword>
<evidence type="ECO:0000313" key="3">
    <source>
        <dbReference type="Proteomes" id="UP000198728"/>
    </source>
</evidence>
<accession>A0A1I1E7B7</accession>
<evidence type="ECO:0008006" key="4">
    <source>
        <dbReference type="Google" id="ProtNLM"/>
    </source>
</evidence>
<dbReference type="RefSeq" id="WP_093359223.1">
    <property type="nucleotide sequence ID" value="NZ_FOLG01000001.1"/>
</dbReference>
<organism evidence="2 3">
    <name type="scientific">Tropicimonas isoalkanivorans</name>
    <dbReference type="NCBI Taxonomy" id="441112"/>
    <lineage>
        <taxon>Bacteria</taxon>
        <taxon>Pseudomonadati</taxon>
        <taxon>Pseudomonadota</taxon>
        <taxon>Alphaproteobacteria</taxon>
        <taxon>Rhodobacterales</taxon>
        <taxon>Roseobacteraceae</taxon>
        <taxon>Tropicimonas</taxon>
    </lineage>
</organism>
<dbReference type="SUPFAM" id="SSF48452">
    <property type="entry name" value="TPR-like"/>
    <property type="match status" value="2"/>
</dbReference>
<dbReference type="InterPro" id="IPR011990">
    <property type="entry name" value="TPR-like_helical_dom_sf"/>
</dbReference>
<dbReference type="OrthoDB" id="433986at2"/>
<protein>
    <recommendedName>
        <fullName evidence="4">Tetratricopeptide repeat-containing protein</fullName>
    </recommendedName>
</protein>
<dbReference type="Gene3D" id="1.25.40.10">
    <property type="entry name" value="Tetratricopeptide repeat domain"/>
    <property type="match status" value="2"/>
</dbReference>
<evidence type="ECO:0000256" key="1">
    <source>
        <dbReference type="SAM" id="Coils"/>
    </source>
</evidence>
<proteinExistence type="predicted"/>